<evidence type="ECO:0000313" key="2">
    <source>
        <dbReference type="EMBL" id="CAG5090854.1"/>
    </source>
</evidence>
<dbReference type="InterPro" id="IPR008271">
    <property type="entry name" value="Ser/Thr_kinase_AS"/>
</dbReference>
<evidence type="ECO:0000313" key="3">
    <source>
        <dbReference type="Proteomes" id="UP001158576"/>
    </source>
</evidence>
<organism evidence="2 3">
    <name type="scientific">Oikopleura dioica</name>
    <name type="common">Tunicate</name>
    <dbReference type="NCBI Taxonomy" id="34765"/>
    <lineage>
        <taxon>Eukaryota</taxon>
        <taxon>Metazoa</taxon>
        <taxon>Chordata</taxon>
        <taxon>Tunicata</taxon>
        <taxon>Appendicularia</taxon>
        <taxon>Copelata</taxon>
        <taxon>Oikopleuridae</taxon>
        <taxon>Oikopleura</taxon>
    </lineage>
</organism>
<dbReference type="PANTHER" id="PTHR44167">
    <property type="entry name" value="OVARIAN-SPECIFIC SERINE/THREONINE-PROTEIN KINASE LOK-RELATED"/>
    <property type="match status" value="1"/>
</dbReference>
<dbReference type="Proteomes" id="UP001158576">
    <property type="component" value="Chromosome PAR"/>
</dbReference>
<dbReference type="PROSITE" id="PS50011">
    <property type="entry name" value="PROTEIN_KINASE_DOM"/>
    <property type="match status" value="1"/>
</dbReference>
<accession>A0ABN7S967</accession>
<dbReference type="Gene3D" id="3.30.200.20">
    <property type="entry name" value="Phosphorylase Kinase, domain 1"/>
    <property type="match status" value="1"/>
</dbReference>
<dbReference type="Gene3D" id="1.10.510.10">
    <property type="entry name" value="Transferase(Phosphotransferase) domain 1"/>
    <property type="match status" value="1"/>
</dbReference>
<gene>
    <name evidence="2" type="ORF">OKIOD_LOCUS4295</name>
</gene>
<dbReference type="InterPro" id="IPR011009">
    <property type="entry name" value="Kinase-like_dom_sf"/>
</dbReference>
<dbReference type="SUPFAM" id="SSF56112">
    <property type="entry name" value="Protein kinase-like (PK-like)"/>
    <property type="match status" value="1"/>
</dbReference>
<sequence length="591" mass="67155">MKALEKKWVTGYDSNGQPMTAFYTSWYDIKGKEESQNIKSMRYFPGKLIKKENKLGEGGQGSVFECLWHGKPSAAKFIKSKDVDFKKYITSKGRKGEKDMRKFLTSQASEFYIGLNTENPNVLKMYDFFLQHENGANEFVIVSELCEKTLLEEKFSMTNHVKYLRQVNAAIKAFGEKGLCHRDIKPQNILLKRDNNGVLSVRVADFGLSGFSGGTPLYNPPEALTTSYPYASDIYSLGITALFTLFETELAFKLYLMPGIDLDLSKKLRKQGKDTCLSVISRMIADDYRSRPTVDEIDHFFSTTELWRVSSSDSSKITAKDLGISDELNEAALSSIGSDIQRRAAKYEDNPFSRFFFSERVTKVTDFEGINQLSKMISHTIHDQGDSFKCWAFATASMIRASLREAISKSKKILQAEKETLYEDIKSINHKLLRTELMMNVIPTKVSANSDDIQSAMLHHVMRRLTEPTFLQREGIYMLGTLRPVLEKMKNFEVKLEMFAHPTDYDKCPKNLSSIPLVGDFIHALDAKKVIVCPVRMGASSIKHAMCLFGFNENDEFLFKNTSNETKTVAIPLTATEPRIGFHISFQENYQ</sequence>
<dbReference type="InterPro" id="IPR000719">
    <property type="entry name" value="Prot_kinase_dom"/>
</dbReference>
<dbReference type="SMART" id="SM00220">
    <property type="entry name" value="S_TKc"/>
    <property type="match status" value="1"/>
</dbReference>
<dbReference type="PROSITE" id="PS00108">
    <property type="entry name" value="PROTEIN_KINASE_ST"/>
    <property type="match status" value="1"/>
</dbReference>
<proteinExistence type="predicted"/>
<dbReference type="Pfam" id="PF00069">
    <property type="entry name" value="Pkinase"/>
    <property type="match status" value="1"/>
</dbReference>
<evidence type="ECO:0000259" key="1">
    <source>
        <dbReference type="PROSITE" id="PS50011"/>
    </source>
</evidence>
<keyword evidence="3" id="KW-1185">Reference proteome</keyword>
<dbReference type="EMBL" id="OU015568">
    <property type="protein sequence ID" value="CAG5090854.1"/>
    <property type="molecule type" value="Genomic_DNA"/>
</dbReference>
<name>A0ABN7S967_OIKDI</name>
<reference evidence="2 3" key="1">
    <citation type="submission" date="2021-04" db="EMBL/GenBank/DDBJ databases">
        <authorList>
            <person name="Bliznina A."/>
        </authorList>
    </citation>
    <scope>NUCLEOTIDE SEQUENCE [LARGE SCALE GENOMIC DNA]</scope>
</reference>
<dbReference type="PANTHER" id="PTHR44167:SF24">
    <property type="entry name" value="SERINE_THREONINE-PROTEIN KINASE CHK2"/>
    <property type="match status" value="1"/>
</dbReference>
<feature type="domain" description="Protein kinase" evidence="1">
    <location>
        <begin position="49"/>
        <end position="301"/>
    </location>
</feature>
<protein>
    <submittedName>
        <fullName evidence="2">Oidioi.mRNA.OKI2018_I69.PAR.g12737.t1.cds</fullName>
    </submittedName>
</protein>